<reference evidence="2" key="1">
    <citation type="submission" date="2022-11" db="UniProtKB">
        <authorList>
            <consortium name="WormBaseParasite"/>
        </authorList>
    </citation>
    <scope>IDENTIFICATION</scope>
</reference>
<evidence type="ECO:0000313" key="1">
    <source>
        <dbReference type="Proteomes" id="UP000887565"/>
    </source>
</evidence>
<organism evidence="1 2">
    <name type="scientific">Romanomermis culicivorax</name>
    <name type="common">Nematode worm</name>
    <dbReference type="NCBI Taxonomy" id="13658"/>
    <lineage>
        <taxon>Eukaryota</taxon>
        <taxon>Metazoa</taxon>
        <taxon>Ecdysozoa</taxon>
        <taxon>Nematoda</taxon>
        <taxon>Enoplea</taxon>
        <taxon>Dorylaimia</taxon>
        <taxon>Mermithida</taxon>
        <taxon>Mermithoidea</taxon>
        <taxon>Mermithidae</taxon>
        <taxon>Romanomermis</taxon>
    </lineage>
</organism>
<keyword evidence="1" id="KW-1185">Reference proteome</keyword>
<dbReference type="AlphaFoldDB" id="A0A915HM30"/>
<dbReference type="WBParaSite" id="nRc.2.0.1.t03023-RA">
    <property type="protein sequence ID" value="nRc.2.0.1.t03023-RA"/>
    <property type="gene ID" value="nRc.2.0.1.g03023"/>
</dbReference>
<evidence type="ECO:0000313" key="2">
    <source>
        <dbReference type="WBParaSite" id="nRc.2.0.1.t03023-RA"/>
    </source>
</evidence>
<name>A0A915HM30_ROMCU</name>
<proteinExistence type="predicted"/>
<accession>A0A915HM30</accession>
<sequence length="175" mass="19161">MHPFDEIKWGKHFMVNETTALKFTLKLASKAAISKSLIGVGFIVPALLTCQSRDSLIRKMDDNKQRPIANRCSSGTVGCIECSSSSVTQSSPSTITILPVAREAKSMIPLETSATVPYLAIGRRGGILLSWKNRDTIERAFNLSNLVKNESDEMRNKLGGPYLLCGNSKALLDMQ</sequence>
<dbReference type="Proteomes" id="UP000887565">
    <property type="component" value="Unplaced"/>
</dbReference>
<protein>
    <submittedName>
        <fullName evidence="2">Uncharacterized protein</fullName>
    </submittedName>
</protein>